<dbReference type="Proteomes" id="UP000821866">
    <property type="component" value="Chromosome 9"/>
</dbReference>
<organism evidence="2 3">
    <name type="scientific">Rhipicephalus microplus</name>
    <name type="common">Cattle tick</name>
    <name type="synonym">Boophilus microplus</name>
    <dbReference type="NCBI Taxonomy" id="6941"/>
    <lineage>
        <taxon>Eukaryota</taxon>
        <taxon>Metazoa</taxon>
        <taxon>Ecdysozoa</taxon>
        <taxon>Arthropoda</taxon>
        <taxon>Chelicerata</taxon>
        <taxon>Arachnida</taxon>
        <taxon>Acari</taxon>
        <taxon>Parasitiformes</taxon>
        <taxon>Ixodida</taxon>
        <taxon>Ixodoidea</taxon>
        <taxon>Ixodidae</taxon>
        <taxon>Rhipicephalinae</taxon>
        <taxon>Rhipicephalus</taxon>
        <taxon>Boophilus</taxon>
    </lineage>
</organism>
<reference evidence="2" key="2">
    <citation type="submission" date="2021-09" db="EMBL/GenBank/DDBJ databases">
        <authorList>
            <person name="Jia N."/>
            <person name="Wang J."/>
            <person name="Shi W."/>
            <person name="Du L."/>
            <person name="Sun Y."/>
            <person name="Zhan W."/>
            <person name="Jiang J."/>
            <person name="Wang Q."/>
            <person name="Zhang B."/>
            <person name="Ji P."/>
            <person name="Sakyi L.B."/>
            <person name="Cui X."/>
            <person name="Yuan T."/>
            <person name="Jiang B."/>
            <person name="Yang W."/>
            <person name="Lam T.T.-Y."/>
            <person name="Chang Q."/>
            <person name="Ding S."/>
            <person name="Wang X."/>
            <person name="Zhu J."/>
            <person name="Ruan X."/>
            <person name="Zhao L."/>
            <person name="Wei J."/>
            <person name="Que T."/>
            <person name="Du C."/>
            <person name="Cheng J."/>
            <person name="Dai P."/>
            <person name="Han X."/>
            <person name="Huang E."/>
            <person name="Gao Y."/>
            <person name="Liu J."/>
            <person name="Shao H."/>
            <person name="Ye R."/>
            <person name="Li L."/>
            <person name="Wei W."/>
            <person name="Wang X."/>
            <person name="Wang C."/>
            <person name="Huo Q."/>
            <person name="Li W."/>
            <person name="Guo W."/>
            <person name="Chen H."/>
            <person name="Chen S."/>
            <person name="Zhou L."/>
            <person name="Zhou L."/>
            <person name="Ni X."/>
            <person name="Tian J."/>
            <person name="Zhou Y."/>
            <person name="Sheng Y."/>
            <person name="Liu T."/>
            <person name="Pan Y."/>
            <person name="Xia L."/>
            <person name="Li J."/>
            <person name="Zhao F."/>
            <person name="Cao W."/>
        </authorList>
    </citation>
    <scope>NUCLEOTIDE SEQUENCE</scope>
    <source>
        <strain evidence="2">Rmic-2018</strain>
        <tissue evidence="2">Larvae</tissue>
    </source>
</reference>
<comment type="caution">
    <text evidence="2">The sequence shown here is derived from an EMBL/GenBank/DDBJ whole genome shotgun (WGS) entry which is preliminary data.</text>
</comment>
<sequence>MPNRNKMPNQLLHIPMPQTLSPRLTMQQARLKKLAQKTRAQRLKGAKPRPNSRSKRKSPSPPPARLRIKTQSSSDESDVTKSAVKLLPQLTKKEPLPVRSYKAVTTNKAYPTIAGTRKPRVNHPSTYPGHRRDATPWKRHADITSPFVEKFPQPACHYKSQRKCPANYIHTTSINRNDVSLANVQDAPHSNVVCKNMPPIKPTAVTNTRLQELEHGLLHSRDNDELHERTGDKMPLQASSQGRVAQNLNTGGEYSKICSRSPQHPKAAAQCSELSLKSQSNHPRRTADLRCPSNSVSRTSLISDFGGRNFTSGGAASSGIATRTTCVTLFLVTAAVLSFLTFYAITDAILSDHVPTDYRGDPMTVGPNVERELEYPSKLGVYKHGAFLEGKNDRHSSMTIWSDYTTSSHGNSSDNENITDAFEYTLKANN</sequence>
<dbReference type="EMBL" id="JABSTU010000011">
    <property type="protein sequence ID" value="KAH8008957.1"/>
    <property type="molecule type" value="Genomic_DNA"/>
</dbReference>
<keyword evidence="3" id="KW-1185">Reference proteome</keyword>
<accession>A0A9J6D4I8</accession>
<evidence type="ECO:0000313" key="2">
    <source>
        <dbReference type="EMBL" id="KAH8008957.1"/>
    </source>
</evidence>
<gene>
    <name evidence="2" type="ORF">HPB51_008148</name>
</gene>
<reference evidence="2" key="1">
    <citation type="journal article" date="2020" name="Cell">
        <title>Large-Scale Comparative Analyses of Tick Genomes Elucidate Their Genetic Diversity and Vector Capacities.</title>
        <authorList>
            <consortium name="Tick Genome and Microbiome Consortium (TIGMIC)"/>
            <person name="Jia N."/>
            <person name="Wang J."/>
            <person name="Shi W."/>
            <person name="Du L."/>
            <person name="Sun Y."/>
            <person name="Zhan W."/>
            <person name="Jiang J.F."/>
            <person name="Wang Q."/>
            <person name="Zhang B."/>
            <person name="Ji P."/>
            <person name="Bell-Sakyi L."/>
            <person name="Cui X.M."/>
            <person name="Yuan T.T."/>
            <person name="Jiang B.G."/>
            <person name="Yang W.F."/>
            <person name="Lam T.T."/>
            <person name="Chang Q.C."/>
            <person name="Ding S.J."/>
            <person name="Wang X.J."/>
            <person name="Zhu J.G."/>
            <person name="Ruan X.D."/>
            <person name="Zhao L."/>
            <person name="Wei J.T."/>
            <person name="Ye R.Z."/>
            <person name="Que T.C."/>
            <person name="Du C.H."/>
            <person name="Zhou Y.H."/>
            <person name="Cheng J.X."/>
            <person name="Dai P.F."/>
            <person name="Guo W.B."/>
            <person name="Han X.H."/>
            <person name="Huang E.J."/>
            <person name="Li L.F."/>
            <person name="Wei W."/>
            <person name="Gao Y.C."/>
            <person name="Liu J.Z."/>
            <person name="Shao H.Z."/>
            <person name="Wang X."/>
            <person name="Wang C.C."/>
            <person name="Yang T.C."/>
            <person name="Huo Q.B."/>
            <person name="Li W."/>
            <person name="Chen H.Y."/>
            <person name="Chen S.E."/>
            <person name="Zhou L.G."/>
            <person name="Ni X.B."/>
            <person name="Tian J.H."/>
            <person name="Sheng Y."/>
            <person name="Liu T."/>
            <person name="Pan Y.S."/>
            <person name="Xia L.Y."/>
            <person name="Li J."/>
            <person name="Zhao F."/>
            <person name="Cao W.C."/>
        </authorList>
    </citation>
    <scope>NUCLEOTIDE SEQUENCE</scope>
    <source>
        <strain evidence="2">Rmic-2018</strain>
    </source>
</reference>
<dbReference type="AlphaFoldDB" id="A0A9J6D4I8"/>
<name>A0A9J6D4I8_RHIMP</name>
<feature type="region of interest" description="Disordered" evidence="1">
    <location>
        <begin position="1"/>
        <end position="20"/>
    </location>
</feature>
<evidence type="ECO:0000256" key="1">
    <source>
        <dbReference type="SAM" id="MobiDB-lite"/>
    </source>
</evidence>
<evidence type="ECO:0000313" key="3">
    <source>
        <dbReference type="Proteomes" id="UP000821866"/>
    </source>
</evidence>
<feature type="region of interest" description="Disordered" evidence="1">
    <location>
        <begin position="28"/>
        <end position="81"/>
    </location>
</feature>
<feature type="region of interest" description="Disordered" evidence="1">
    <location>
        <begin position="114"/>
        <end position="134"/>
    </location>
</feature>
<feature type="compositionally biased region" description="Basic residues" evidence="1">
    <location>
        <begin position="30"/>
        <end position="58"/>
    </location>
</feature>
<proteinExistence type="predicted"/>
<protein>
    <submittedName>
        <fullName evidence="2">Uncharacterized protein</fullName>
    </submittedName>
</protein>